<dbReference type="Proteomes" id="UP000261016">
    <property type="component" value="Unassembled WGS sequence"/>
</dbReference>
<dbReference type="Proteomes" id="UP000814367">
    <property type="component" value="Unassembled WGS sequence"/>
</dbReference>
<evidence type="ECO:0000313" key="3">
    <source>
        <dbReference type="EMBL" id="NBH31105.1"/>
    </source>
</evidence>
<evidence type="ECO:0000313" key="7">
    <source>
        <dbReference type="Proteomes" id="UP000814367"/>
    </source>
</evidence>
<keyword evidence="1" id="KW-1133">Transmembrane helix</keyword>
<dbReference type="Proteomes" id="UP000481807">
    <property type="component" value="Unassembled WGS sequence"/>
</dbReference>
<name>A0A364UT12_STAWA</name>
<dbReference type="AlphaFoldDB" id="A0A364UT12"/>
<evidence type="ECO:0000313" key="6">
    <source>
        <dbReference type="Proteomes" id="UP000481807"/>
    </source>
</evidence>
<dbReference type="EMBL" id="QSTD01000004">
    <property type="protein sequence ID" value="RGM29687.1"/>
    <property type="molecule type" value="Genomic_DNA"/>
</dbReference>
<comment type="caution">
    <text evidence="4">The sequence shown here is derived from an EMBL/GenBank/DDBJ whole genome shotgun (WGS) entry which is preliminary data.</text>
</comment>
<dbReference type="EMBL" id="JAANHJ010000001">
    <property type="protein sequence ID" value="MCG6224513.1"/>
    <property type="molecule type" value="Genomic_DNA"/>
</dbReference>
<evidence type="ECO:0000313" key="2">
    <source>
        <dbReference type="EMBL" id="MCG6224513.1"/>
    </source>
</evidence>
<dbReference type="EMBL" id="QXWP01000004">
    <property type="protein sequence ID" value="NBH31105.1"/>
    <property type="molecule type" value="Genomic_DNA"/>
</dbReference>
<dbReference type="InterPro" id="IPR025962">
    <property type="entry name" value="SdpI/YhfL"/>
</dbReference>
<dbReference type="Pfam" id="PF13630">
    <property type="entry name" value="SdpI"/>
    <property type="match status" value="1"/>
</dbReference>
<protein>
    <submittedName>
        <fullName evidence="2">SdpI family protein</fullName>
    </submittedName>
</protein>
<evidence type="ECO:0000313" key="5">
    <source>
        <dbReference type="Proteomes" id="UP000261016"/>
    </source>
</evidence>
<sequence>MLLFPMSLFMIVVGISYSKTYPKERNRWYGFRSKKSMKNDEIWLKAQFLFIQYNKSIFKYSAMFSVVFVICDIALIILKLEDQLMGSILIQTGIILILLGALHWIVNRKL</sequence>
<accession>A0A364UT12</accession>
<feature type="transmembrane region" description="Helical" evidence="1">
    <location>
        <begin position="57"/>
        <end position="78"/>
    </location>
</feature>
<gene>
    <name evidence="3" type="ORF">D3Z30_08945</name>
    <name evidence="4" type="ORF">DXC19_08695</name>
    <name evidence="2" type="ORF">G8J23_00590</name>
</gene>
<evidence type="ECO:0000313" key="4">
    <source>
        <dbReference type="EMBL" id="RGM29687.1"/>
    </source>
</evidence>
<keyword evidence="1" id="KW-0812">Transmembrane</keyword>
<keyword evidence="1" id="KW-0472">Membrane</keyword>
<organism evidence="4 5">
    <name type="scientific">Staphylococcus warneri</name>
    <dbReference type="NCBI Taxonomy" id="1292"/>
    <lineage>
        <taxon>Bacteria</taxon>
        <taxon>Bacillati</taxon>
        <taxon>Bacillota</taxon>
        <taxon>Bacilli</taxon>
        <taxon>Bacillales</taxon>
        <taxon>Staphylococcaceae</taxon>
        <taxon>Staphylococcus</taxon>
    </lineage>
</organism>
<reference evidence="3 6" key="2">
    <citation type="submission" date="2018-08" db="EMBL/GenBank/DDBJ databases">
        <title>Murine metabolic-syndrome-specific gut microbial biobank.</title>
        <authorList>
            <person name="Liu C."/>
        </authorList>
    </citation>
    <scope>NUCLEOTIDE SEQUENCE [LARGE SCALE GENOMIC DNA]</scope>
    <source>
        <strain evidence="3 6">1XD21-27</strain>
    </source>
</reference>
<reference evidence="4 5" key="1">
    <citation type="submission" date="2018-08" db="EMBL/GenBank/DDBJ databases">
        <title>A genome reference for cultivated species of the human gut microbiota.</title>
        <authorList>
            <person name="Zou Y."/>
            <person name="Xue W."/>
            <person name="Luo G."/>
        </authorList>
    </citation>
    <scope>NUCLEOTIDE SEQUENCE [LARGE SCALE GENOMIC DNA]</scope>
    <source>
        <strain evidence="4 5">OM08-17AT</strain>
    </source>
</reference>
<feature type="transmembrane region" description="Helical" evidence="1">
    <location>
        <begin position="85"/>
        <end position="106"/>
    </location>
</feature>
<reference evidence="2 7" key="3">
    <citation type="submission" date="2020-03" db="EMBL/GenBank/DDBJ databases">
        <title>Comparative genetics of Staphylococcus warneri persistents from caprine mastitis.</title>
        <authorList>
            <person name="Franca C.A."/>
            <person name="Rosa D.S."/>
            <person name="Silva A."/>
            <person name="Rodrigues D.L.N."/>
            <person name="Santos R.G."/>
            <person name="Castillo R.E.H."/>
            <person name="Moreira M.A.S."/>
            <person name="Lima M.C."/>
            <person name="Gouveia G.V."/>
            <person name="Gouveia J.J.S."/>
            <person name="Souza R.F.S."/>
            <person name="Bertram B."/>
            <person name="Azevedo V."/>
            <person name="Costa M."/>
        </authorList>
    </citation>
    <scope>NUCLEOTIDE SEQUENCE [LARGE SCALE GENOMIC DNA]</scope>
    <source>
        <strain evidence="2 7">Cap 9.2</strain>
    </source>
</reference>
<proteinExistence type="predicted"/>
<dbReference type="RefSeq" id="WP_015364602.1">
    <property type="nucleotide sequence ID" value="NZ_CABMFV010000004.1"/>
</dbReference>
<evidence type="ECO:0000256" key="1">
    <source>
        <dbReference type="SAM" id="Phobius"/>
    </source>
</evidence>
<keyword evidence="7" id="KW-1185">Reference proteome</keyword>